<reference evidence="2 3" key="1">
    <citation type="submission" date="2020-08" db="EMBL/GenBank/DDBJ databases">
        <title>Sequencing the genomes of 1000 actinobacteria strains.</title>
        <authorList>
            <person name="Klenk H.-P."/>
        </authorList>
    </citation>
    <scope>NUCLEOTIDE SEQUENCE [LARGE SCALE GENOMIC DNA]</scope>
    <source>
        <strain evidence="2 3">DSM 45859</strain>
    </source>
</reference>
<organism evidence="2 3">
    <name type="scientific">Amycolatopsis jiangsuensis</name>
    <dbReference type="NCBI Taxonomy" id="1181879"/>
    <lineage>
        <taxon>Bacteria</taxon>
        <taxon>Bacillati</taxon>
        <taxon>Actinomycetota</taxon>
        <taxon>Actinomycetes</taxon>
        <taxon>Pseudonocardiales</taxon>
        <taxon>Pseudonocardiaceae</taxon>
        <taxon>Amycolatopsis</taxon>
    </lineage>
</organism>
<name>A0A840J0T7_9PSEU</name>
<feature type="region of interest" description="Disordered" evidence="1">
    <location>
        <begin position="50"/>
        <end position="79"/>
    </location>
</feature>
<evidence type="ECO:0000313" key="3">
    <source>
        <dbReference type="Proteomes" id="UP000581769"/>
    </source>
</evidence>
<keyword evidence="3" id="KW-1185">Reference proteome</keyword>
<dbReference type="EMBL" id="JACHMG010000001">
    <property type="protein sequence ID" value="MBB4686804.1"/>
    <property type="molecule type" value="Genomic_DNA"/>
</dbReference>
<protein>
    <submittedName>
        <fullName evidence="2">Uncharacterized protein</fullName>
    </submittedName>
</protein>
<comment type="caution">
    <text evidence="2">The sequence shown here is derived from an EMBL/GenBank/DDBJ whole genome shotgun (WGS) entry which is preliminary data.</text>
</comment>
<evidence type="ECO:0000313" key="2">
    <source>
        <dbReference type="EMBL" id="MBB4686804.1"/>
    </source>
</evidence>
<dbReference type="Proteomes" id="UP000581769">
    <property type="component" value="Unassembled WGS sequence"/>
</dbReference>
<gene>
    <name evidence="2" type="ORF">BJY18_004289</name>
</gene>
<accession>A0A840J0T7</accession>
<sequence>MRWRGSGQEFRGTVGTDDLEALLMLTLRRQPQVVQDTGQVQHPLVVVTAGDHAPPTSEQTAAVGNERGRTAGHRRPACPPDRLIEVRSVAAYS</sequence>
<proteinExistence type="predicted"/>
<dbReference type="AlphaFoldDB" id="A0A840J0T7"/>
<dbReference type="RefSeq" id="WP_184781605.1">
    <property type="nucleotide sequence ID" value="NZ_JACHMG010000001.1"/>
</dbReference>
<evidence type="ECO:0000256" key="1">
    <source>
        <dbReference type="SAM" id="MobiDB-lite"/>
    </source>
</evidence>